<name>A0A0C3AU16_SERVB</name>
<accession>A0A0C3AU16</accession>
<organism evidence="1 2">
    <name type="scientific">Serendipita vermifera MAFF 305830</name>
    <dbReference type="NCBI Taxonomy" id="933852"/>
    <lineage>
        <taxon>Eukaryota</taxon>
        <taxon>Fungi</taxon>
        <taxon>Dikarya</taxon>
        <taxon>Basidiomycota</taxon>
        <taxon>Agaricomycotina</taxon>
        <taxon>Agaricomycetes</taxon>
        <taxon>Sebacinales</taxon>
        <taxon>Serendipitaceae</taxon>
        <taxon>Serendipita</taxon>
    </lineage>
</organism>
<dbReference type="EMBL" id="KN824295">
    <property type="protein sequence ID" value="KIM28055.1"/>
    <property type="molecule type" value="Genomic_DNA"/>
</dbReference>
<gene>
    <name evidence="1" type="ORF">M408DRAFT_8981</name>
</gene>
<proteinExistence type="predicted"/>
<evidence type="ECO:0000313" key="1">
    <source>
        <dbReference type="EMBL" id="KIM28055.1"/>
    </source>
</evidence>
<protein>
    <submittedName>
        <fullName evidence="1">Uncharacterized protein</fullName>
    </submittedName>
</protein>
<sequence length="129" mass="14378">MIDAIHKRQEEPRGAPAISTIIVRTKAAYDLKYTKVTEVLEGTAKVCIICIACALPHARGCTTLSPFDASFTLRERHKKLCNEGSYMTQAESSKLTEEFDVGLRALSIDGYATEKKREVDGTEFLRCFT</sequence>
<keyword evidence="2" id="KW-1185">Reference proteome</keyword>
<dbReference type="HOGENOM" id="CLU_1950145_0_0_1"/>
<reference evidence="1 2" key="1">
    <citation type="submission" date="2014-04" db="EMBL/GenBank/DDBJ databases">
        <authorList>
            <consortium name="DOE Joint Genome Institute"/>
            <person name="Kuo A."/>
            <person name="Zuccaro A."/>
            <person name="Kohler A."/>
            <person name="Nagy L.G."/>
            <person name="Floudas D."/>
            <person name="Copeland A."/>
            <person name="Barry K.W."/>
            <person name="Cichocki N."/>
            <person name="Veneault-Fourrey C."/>
            <person name="LaButti K."/>
            <person name="Lindquist E.A."/>
            <person name="Lipzen A."/>
            <person name="Lundell T."/>
            <person name="Morin E."/>
            <person name="Murat C."/>
            <person name="Sun H."/>
            <person name="Tunlid A."/>
            <person name="Henrissat B."/>
            <person name="Grigoriev I.V."/>
            <person name="Hibbett D.S."/>
            <person name="Martin F."/>
            <person name="Nordberg H.P."/>
            <person name="Cantor M.N."/>
            <person name="Hua S.X."/>
        </authorList>
    </citation>
    <scope>NUCLEOTIDE SEQUENCE [LARGE SCALE GENOMIC DNA]</scope>
    <source>
        <strain evidence="1 2">MAFF 305830</strain>
    </source>
</reference>
<dbReference type="Proteomes" id="UP000054097">
    <property type="component" value="Unassembled WGS sequence"/>
</dbReference>
<reference evidence="2" key="2">
    <citation type="submission" date="2015-01" db="EMBL/GenBank/DDBJ databases">
        <title>Evolutionary Origins and Diversification of the Mycorrhizal Mutualists.</title>
        <authorList>
            <consortium name="DOE Joint Genome Institute"/>
            <consortium name="Mycorrhizal Genomics Consortium"/>
            <person name="Kohler A."/>
            <person name="Kuo A."/>
            <person name="Nagy L.G."/>
            <person name="Floudas D."/>
            <person name="Copeland A."/>
            <person name="Barry K.W."/>
            <person name="Cichocki N."/>
            <person name="Veneault-Fourrey C."/>
            <person name="LaButti K."/>
            <person name="Lindquist E.A."/>
            <person name="Lipzen A."/>
            <person name="Lundell T."/>
            <person name="Morin E."/>
            <person name="Murat C."/>
            <person name="Riley R."/>
            <person name="Ohm R."/>
            <person name="Sun H."/>
            <person name="Tunlid A."/>
            <person name="Henrissat B."/>
            <person name="Grigoriev I.V."/>
            <person name="Hibbett D.S."/>
            <person name="Martin F."/>
        </authorList>
    </citation>
    <scope>NUCLEOTIDE SEQUENCE [LARGE SCALE GENOMIC DNA]</scope>
    <source>
        <strain evidence="2">MAFF 305830</strain>
    </source>
</reference>
<evidence type="ECO:0000313" key="2">
    <source>
        <dbReference type="Proteomes" id="UP000054097"/>
    </source>
</evidence>
<dbReference type="AlphaFoldDB" id="A0A0C3AU16"/>